<name>A0ABW7EVJ7_9BURK</name>
<evidence type="ECO:0000313" key="2">
    <source>
        <dbReference type="Proteomes" id="UP001606210"/>
    </source>
</evidence>
<proteinExistence type="predicted"/>
<evidence type="ECO:0000313" key="1">
    <source>
        <dbReference type="EMBL" id="MFG6428376.1"/>
    </source>
</evidence>
<dbReference type="Proteomes" id="UP001606210">
    <property type="component" value="Unassembled WGS sequence"/>
</dbReference>
<accession>A0ABW7EVJ7</accession>
<dbReference type="RefSeq" id="WP_394475307.1">
    <property type="nucleotide sequence ID" value="NZ_JBIGHV010000001.1"/>
</dbReference>
<protein>
    <recommendedName>
        <fullName evidence="3">Nucleotide-diphospho-sugar transferase domain-containing protein</fullName>
    </recommendedName>
</protein>
<keyword evidence="2" id="KW-1185">Reference proteome</keyword>
<organism evidence="1 2">
    <name type="scientific">Pelomonas parva</name>
    <dbReference type="NCBI Taxonomy" id="3299032"/>
    <lineage>
        <taxon>Bacteria</taxon>
        <taxon>Pseudomonadati</taxon>
        <taxon>Pseudomonadota</taxon>
        <taxon>Betaproteobacteria</taxon>
        <taxon>Burkholderiales</taxon>
        <taxon>Sphaerotilaceae</taxon>
        <taxon>Roseateles</taxon>
    </lineage>
</organism>
<dbReference type="EMBL" id="JBIGHV010000001">
    <property type="protein sequence ID" value="MFG6428376.1"/>
    <property type="molecule type" value="Genomic_DNA"/>
</dbReference>
<gene>
    <name evidence="1" type="ORF">ACG00Y_00535</name>
</gene>
<evidence type="ECO:0008006" key="3">
    <source>
        <dbReference type="Google" id="ProtNLM"/>
    </source>
</evidence>
<reference evidence="1 2" key="1">
    <citation type="submission" date="2024-08" db="EMBL/GenBank/DDBJ databases">
        <authorList>
            <person name="Lu H."/>
        </authorList>
    </citation>
    <scope>NUCLEOTIDE SEQUENCE [LARGE SCALE GENOMIC DNA]</scope>
    <source>
        <strain evidence="1 2">LYH14W</strain>
    </source>
</reference>
<sequence length="257" mass="28388">MKTIVYQSFRTERVPAWITACMATVKAWAQAQGFDYRFYDDAFLARAPDWFRAKAQHAICPVTDLARLVVAKELLAEGWQRSIWVDADMLVFDPDALQITAESGFALCHELWLFTDPTGTRRVIHRVNNSVAVFCAGSLHLDFFIDACARIGRQREVVGKLDVGTNFFSQLRQILPFPLLDNVGLLSPAFMAEIVAAQPVAVAEYMRALPAPLASVNLCGSLQGQTLQGVVAEEGLFEAVVERLLGSGGEVLNGLRR</sequence>
<comment type="caution">
    <text evidence="1">The sequence shown here is derived from an EMBL/GenBank/DDBJ whole genome shotgun (WGS) entry which is preliminary data.</text>
</comment>